<proteinExistence type="inferred from homology"/>
<feature type="domain" description="Aldehyde dehydrogenase" evidence="8">
    <location>
        <begin position="16"/>
        <end position="293"/>
    </location>
</feature>
<dbReference type="Gene3D" id="3.40.309.10">
    <property type="entry name" value="Aldehyde Dehydrogenase, Chain A, domain 2"/>
    <property type="match status" value="1"/>
</dbReference>
<dbReference type="Proteomes" id="UP000244934">
    <property type="component" value="Unassembled WGS sequence"/>
</dbReference>
<dbReference type="FunFam" id="3.40.309.10:FF:000006">
    <property type="entry name" value="Gamma-glutamyl phosphate reductase"/>
    <property type="match status" value="1"/>
</dbReference>
<protein>
    <recommendedName>
        <fullName evidence="7">Gamma-glutamyl phosphate reductase</fullName>
        <shortName evidence="7">GPR</shortName>
        <ecNumber evidence="7">1.2.1.41</ecNumber>
    </recommendedName>
    <alternativeName>
        <fullName evidence="7">Glutamate-5-semialdehyde dehydrogenase</fullName>
    </alternativeName>
    <alternativeName>
        <fullName evidence="7">Glutamyl-gamma-semialdehyde dehydrogenase</fullName>
        <shortName evidence="7">GSA dehydrogenase</shortName>
    </alternativeName>
</protein>
<accession>A0A2R8CK34</accession>
<dbReference type="EMBL" id="ONZI01000002">
    <property type="protein sequence ID" value="SPJ33249.1"/>
    <property type="molecule type" value="Genomic_DNA"/>
</dbReference>
<dbReference type="PANTHER" id="PTHR11063">
    <property type="entry name" value="GLUTAMATE SEMIALDEHYDE DEHYDROGENASE"/>
    <property type="match status" value="1"/>
</dbReference>
<dbReference type="InterPro" id="IPR012134">
    <property type="entry name" value="Glu-5-SA_DH"/>
</dbReference>
<dbReference type="PROSITE" id="PS01223">
    <property type="entry name" value="PROA"/>
    <property type="match status" value="1"/>
</dbReference>
<dbReference type="Pfam" id="PF00171">
    <property type="entry name" value="Aldedh"/>
    <property type="match status" value="1"/>
</dbReference>
<keyword evidence="7" id="KW-0963">Cytoplasm</keyword>
<evidence type="ECO:0000256" key="2">
    <source>
        <dbReference type="ARBA" id="ARBA00022605"/>
    </source>
</evidence>
<organism evidence="9 10">
    <name type="scientific">Kushneria phyllosphaerae</name>
    <dbReference type="NCBI Taxonomy" id="2100822"/>
    <lineage>
        <taxon>Bacteria</taxon>
        <taxon>Pseudomonadati</taxon>
        <taxon>Pseudomonadota</taxon>
        <taxon>Gammaproteobacteria</taxon>
        <taxon>Oceanospirillales</taxon>
        <taxon>Halomonadaceae</taxon>
        <taxon>Kushneria</taxon>
    </lineage>
</organism>
<comment type="subcellular location">
    <subcellularLocation>
        <location evidence="7">Cytoplasm</location>
    </subcellularLocation>
</comment>
<dbReference type="InterPro" id="IPR016162">
    <property type="entry name" value="Ald_DH_N"/>
</dbReference>
<dbReference type="PANTHER" id="PTHR11063:SF8">
    <property type="entry name" value="DELTA-1-PYRROLINE-5-CARBOXYLATE SYNTHASE"/>
    <property type="match status" value="1"/>
</dbReference>
<keyword evidence="5 7" id="KW-0560">Oxidoreductase</keyword>
<keyword evidence="2 7" id="KW-0028">Amino-acid biosynthesis</keyword>
<dbReference type="InterPro" id="IPR016161">
    <property type="entry name" value="Ald_DH/histidinol_DH"/>
</dbReference>
<evidence type="ECO:0000256" key="1">
    <source>
        <dbReference type="ARBA" id="ARBA00004985"/>
    </source>
</evidence>
<comment type="function">
    <text evidence="7">Catalyzes the NADPH-dependent reduction of L-glutamate 5-phosphate into L-glutamate 5-semialdehyde and phosphate. The product spontaneously undergoes cyclization to form 1-pyrroline-5-carboxylate.</text>
</comment>
<evidence type="ECO:0000256" key="3">
    <source>
        <dbReference type="ARBA" id="ARBA00022650"/>
    </source>
</evidence>
<dbReference type="HAMAP" id="MF_00412">
    <property type="entry name" value="ProA"/>
    <property type="match status" value="1"/>
</dbReference>
<evidence type="ECO:0000259" key="8">
    <source>
        <dbReference type="Pfam" id="PF00171"/>
    </source>
</evidence>
<dbReference type="RefSeq" id="WP_108842113.1">
    <property type="nucleotide sequence ID" value="NZ_ONZI01000002.1"/>
</dbReference>
<gene>
    <name evidence="9" type="primary">proA_2</name>
    <name evidence="7" type="synonym">proA</name>
    <name evidence="9" type="ORF">KSP9073_01253</name>
</gene>
<evidence type="ECO:0000256" key="6">
    <source>
        <dbReference type="ARBA" id="ARBA00049024"/>
    </source>
</evidence>
<evidence type="ECO:0000313" key="9">
    <source>
        <dbReference type="EMBL" id="SPJ33249.1"/>
    </source>
</evidence>
<dbReference type="InterPro" id="IPR015590">
    <property type="entry name" value="Aldehyde_DH_dom"/>
</dbReference>
<comment type="catalytic activity">
    <reaction evidence="6 7">
        <text>L-glutamate 5-semialdehyde + phosphate + NADP(+) = L-glutamyl 5-phosphate + NADPH + H(+)</text>
        <dbReference type="Rhea" id="RHEA:19541"/>
        <dbReference type="ChEBI" id="CHEBI:15378"/>
        <dbReference type="ChEBI" id="CHEBI:43474"/>
        <dbReference type="ChEBI" id="CHEBI:57783"/>
        <dbReference type="ChEBI" id="CHEBI:58066"/>
        <dbReference type="ChEBI" id="CHEBI:58274"/>
        <dbReference type="ChEBI" id="CHEBI:58349"/>
        <dbReference type="EC" id="1.2.1.41"/>
    </reaction>
</comment>
<comment type="similarity">
    <text evidence="7">Belongs to the gamma-glutamyl phosphate reductase family.</text>
</comment>
<dbReference type="UniPathway" id="UPA00098">
    <property type="reaction ID" value="UER00360"/>
</dbReference>
<dbReference type="NCBIfam" id="TIGR00407">
    <property type="entry name" value="proA"/>
    <property type="match status" value="1"/>
</dbReference>
<dbReference type="EC" id="1.2.1.41" evidence="7"/>
<dbReference type="InterPro" id="IPR000965">
    <property type="entry name" value="GPR_dom"/>
</dbReference>
<dbReference type="GO" id="GO:0005737">
    <property type="term" value="C:cytoplasm"/>
    <property type="evidence" value="ECO:0007669"/>
    <property type="project" value="UniProtKB-SubCell"/>
</dbReference>
<dbReference type="NCBIfam" id="NF001221">
    <property type="entry name" value="PRK00197.1"/>
    <property type="match status" value="1"/>
</dbReference>
<dbReference type="AlphaFoldDB" id="A0A2R8CK34"/>
<evidence type="ECO:0000256" key="5">
    <source>
        <dbReference type="ARBA" id="ARBA00023002"/>
    </source>
</evidence>
<dbReference type="Gene3D" id="3.40.605.10">
    <property type="entry name" value="Aldehyde Dehydrogenase, Chain A, domain 1"/>
    <property type="match status" value="1"/>
</dbReference>
<dbReference type="GO" id="GO:0050661">
    <property type="term" value="F:NADP binding"/>
    <property type="evidence" value="ECO:0007669"/>
    <property type="project" value="InterPro"/>
</dbReference>
<dbReference type="GO" id="GO:0055129">
    <property type="term" value="P:L-proline biosynthetic process"/>
    <property type="evidence" value="ECO:0007669"/>
    <property type="project" value="UniProtKB-UniRule"/>
</dbReference>
<sequence length="426" mass="45794">MTSEVQTRDIDIAAHVALLGQQARQASGLLRRSTTGQRNAALAAMALELSHHRDTLLDANARDMARGRAEGLSEALMDRLLLTPSRIDAMISGLETVASLPDPVGGIDDLRTQDNGLRIGRMRTPLGVIGIIYESRPNVTVDAAALCLKAGNAAILRGGSEAFESNCAIARCIASGLESAGLPGHAVQLIETTDRNAVGALITAREYVDVIIPRGGKSLIKRISEEASIPVIKHLEGLCHVFVDRHASLDMAFDIAFNAKCFRYGICGAMETLLVDQEIAQAFVPAMIAKFQDAGVTVRGCDRVQALAEVEPATEEDWWTEYLGPELSVRIVEDMDAAIEHINHYGSHHTDAIVSDHFGHTQRFMLEVDSSSVMVNAPTCFADGAQYGLGAEIGISTDKLHVRGPVGLEGLTTRKYIVLGDGHVRT</sequence>
<reference evidence="10" key="1">
    <citation type="submission" date="2018-03" db="EMBL/GenBank/DDBJ databases">
        <authorList>
            <person name="Navarro De La Torre S."/>
        </authorList>
    </citation>
    <scope>NUCLEOTIDE SEQUENCE [LARGE SCALE GENOMIC DNA]</scope>
    <source>
        <strain evidence="10">EAod3</strain>
    </source>
</reference>
<dbReference type="CDD" id="cd07079">
    <property type="entry name" value="ALDH_F18-19_ProA-GPR"/>
    <property type="match status" value="1"/>
</dbReference>
<name>A0A2R8CK34_9GAMM</name>
<comment type="pathway">
    <text evidence="1 7">Amino-acid biosynthesis; L-proline biosynthesis; L-glutamate 5-semialdehyde from L-glutamate: step 2/2.</text>
</comment>
<dbReference type="InterPro" id="IPR020593">
    <property type="entry name" value="G-glutamylP_reductase_CS"/>
</dbReference>
<dbReference type="SUPFAM" id="SSF53720">
    <property type="entry name" value="ALDH-like"/>
    <property type="match status" value="1"/>
</dbReference>
<keyword evidence="4 7" id="KW-0521">NADP</keyword>
<dbReference type="PIRSF" id="PIRSF000151">
    <property type="entry name" value="GPR"/>
    <property type="match status" value="1"/>
</dbReference>
<dbReference type="InterPro" id="IPR016163">
    <property type="entry name" value="Ald_DH_C"/>
</dbReference>
<keyword evidence="3 7" id="KW-0641">Proline biosynthesis</keyword>
<evidence type="ECO:0000313" key="10">
    <source>
        <dbReference type="Proteomes" id="UP000244934"/>
    </source>
</evidence>
<evidence type="ECO:0000256" key="4">
    <source>
        <dbReference type="ARBA" id="ARBA00022857"/>
    </source>
</evidence>
<dbReference type="GO" id="GO:0004350">
    <property type="term" value="F:glutamate-5-semialdehyde dehydrogenase activity"/>
    <property type="evidence" value="ECO:0007669"/>
    <property type="project" value="UniProtKB-UniRule"/>
</dbReference>
<keyword evidence="10" id="KW-1185">Reference proteome</keyword>
<dbReference type="OrthoDB" id="9809970at2"/>
<evidence type="ECO:0000256" key="7">
    <source>
        <dbReference type="HAMAP-Rule" id="MF_00412"/>
    </source>
</evidence>